<sequence length="76" mass="8760">MSVSTSQVPILVRTLRQRLGLSQKQFGEKLGVVFQTVNNWENGRTMPTRMAQMLIRQQLEKMGEEGTDLLEKYFGE</sequence>
<feature type="domain" description="HTH cro/C1-type" evidence="1">
    <location>
        <begin position="12"/>
        <end position="48"/>
    </location>
</feature>
<dbReference type="OrthoDB" id="514125at2"/>
<dbReference type="CDD" id="cd00093">
    <property type="entry name" value="HTH_XRE"/>
    <property type="match status" value="1"/>
</dbReference>
<evidence type="ECO:0000259" key="1">
    <source>
        <dbReference type="PROSITE" id="PS50943"/>
    </source>
</evidence>
<comment type="caution">
    <text evidence="2">The sequence shown here is derived from an EMBL/GenBank/DDBJ whole genome shotgun (WGS) entry which is preliminary data.</text>
</comment>
<dbReference type="PROSITE" id="PS50943">
    <property type="entry name" value="HTH_CROC1"/>
    <property type="match status" value="1"/>
</dbReference>
<dbReference type="Gene3D" id="1.10.260.40">
    <property type="entry name" value="lambda repressor-like DNA-binding domains"/>
    <property type="match status" value="1"/>
</dbReference>
<dbReference type="SUPFAM" id="SSF47413">
    <property type="entry name" value="lambda repressor-like DNA-binding domains"/>
    <property type="match status" value="1"/>
</dbReference>
<dbReference type="RefSeq" id="WP_046280558.1">
    <property type="nucleotide sequence ID" value="NZ_LATL02000071.1"/>
</dbReference>
<dbReference type="InterPro" id="IPR010982">
    <property type="entry name" value="Lambda_DNA-bd_dom_sf"/>
</dbReference>
<organism evidence="2 3">
    <name type="scientific">Limnoraphis robusta CS-951</name>
    <dbReference type="NCBI Taxonomy" id="1637645"/>
    <lineage>
        <taxon>Bacteria</taxon>
        <taxon>Bacillati</taxon>
        <taxon>Cyanobacteriota</taxon>
        <taxon>Cyanophyceae</taxon>
        <taxon>Oscillatoriophycideae</taxon>
        <taxon>Oscillatoriales</taxon>
        <taxon>Sirenicapillariaceae</taxon>
        <taxon>Limnoraphis</taxon>
    </lineage>
</organism>
<reference evidence="2 3" key="1">
    <citation type="submission" date="2015-06" db="EMBL/GenBank/DDBJ databases">
        <title>Draft genome assembly of filamentous brackish cyanobacterium Limnoraphis robusta strain CS-951.</title>
        <authorList>
            <person name="Willis A."/>
            <person name="Parks M."/>
            <person name="Burford M.A."/>
        </authorList>
    </citation>
    <scope>NUCLEOTIDE SEQUENCE [LARGE SCALE GENOMIC DNA]</scope>
    <source>
        <strain evidence="2 3">CS-951</strain>
    </source>
</reference>
<dbReference type="AlphaFoldDB" id="A0A0F5YBD8"/>
<protein>
    <submittedName>
        <fullName evidence="2">XRE family transcriptional regulator</fullName>
    </submittedName>
</protein>
<dbReference type="InterPro" id="IPR001387">
    <property type="entry name" value="Cro/C1-type_HTH"/>
</dbReference>
<gene>
    <name evidence="2" type="ORF">WN50_21080</name>
</gene>
<dbReference type="Pfam" id="PF01381">
    <property type="entry name" value="HTH_3"/>
    <property type="match status" value="1"/>
</dbReference>
<accession>A0A0F5YBD8</accession>
<evidence type="ECO:0000313" key="3">
    <source>
        <dbReference type="Proteomes" id="UP000033607"/>
    </source>
</evidence>
<dbReference type="SMART" id="SM00530">
    <property type="entry name" value="HTH_XRE"/>
    <property type="match status" value="1"/>
</dbReference>
<dbReference type="GO" id="GO:0003677">
    <property type="term" value="F:DNA binding"/>
    <property type="evidence" value="ECO:0007669"/>
    <property type="project" value="InterPro"/>
</dbReference>
<dbReference type="EMBL" id="LATL02000071">
    <property type="protein sequence ID" value="KKD36209.1"/>
    <property type="molecule type" value="Genomic_DNA"/>
</dbReference>
<dbReference type="Proteomes" id="UP000033607">
    <property type="component" value="Unassembled WGS sequence"/>
</dbReference>
<evidence type="ECO:0000313" key="2">
    <source>
        <dbReference type="EMBL" id="KKD36209.1"/>
    </source>
</evidence>
<name>A0A0F5YBD8_9CYAN</name>
<proteinExistence type="predicted"/>